<dbReference type="InterPro" id="IPR050882">
    <property type="entry name" value="Prepilin_peptidase/N-MTase"/>
</dbReference>
<dbReference type="InterPro" id="IPR010627">
    <property type="entry name" value="Prepilin_pept_A24_N"/>
</dbReference>
<feature type="transmembrane region" description="Helical" evidence="7">
    <location>
        <begin position="162"/>
        <end position="182"/>
    </location>
</feature>
<keyword evidence="4 7" id="KW-0812">Transmembrane</keyword>
<feature type="domain" description="Prepilin peptidase A24 N-terminal" evidence="9">
    <location>
        <begin position="14"/>
        <end position="95"/>
    </location>
</feature>
<evidence type="ECO:0000256" key="4">
    <source>
        <dbReference type="ARBA" id="ARBA00022692"/>
    </source>
</evidence>
<feature type="transmembrane region" description="Helical" evidence="7">
    <location>
        <begin position="137"/>
        <end position="156"/>
    </location>
</feature>
<proteinExistence type="inferred from homology"/>
<dbReference type="EMBL" id="CAJHOF010000013">
    <property type="protein sequence ID" value="CAD7289210.1"/>
    <property type="molecule type" value="Genomic_DNA"/>
</dbReference>
<dbReference type="PANTHER" id="PTHR30487:SF0">
    <property type="entry name" value="PREPILIN LEADER PEPTIDASE_N-METHYLTRANSFERASE-RELATED"/>
    <property type="match status" value="1"/>
</dbReference>
<feature type="domain" description="Prepilin type IV endopeptidase peptidase" evidence="8">
    <location>
        <begin position="116"/>
        <end position="225"/>
    </location>
</feature>
<evidence type="ECO:0000256" key="3">
    <source>
        <dbReference type="ARBA" id="ARBA00022475"/>
    </source>
</evidence>
<keyword evidence="5 7" id="KW-1133">Transmembrane helix</keyword>
<keyword evidence="11" id="KW-1185">Reference proteome</keyword>
<feature type="transmembrane region" description="Helical" evidence="7">
    <location>
        <begin position="108"/>
        <end position="125"/>
    </location>
</feature>
<evidence type="ECO:0000256" key="1">
    <source>
        <dbReference type="ARBA" id="ARBA00004651"/>
    </source>
</evidence>
<evidence type="ECO:0000256" key="6">
    <source>
        <dbReference type="ARBA" id="ARBA00023136"/>
    </source>
</evidence>
<dbReference type="Gene3D" id="1.20.120.1220">
    <property type="match status" value="1"/>
</dbReference>
<comment type="caution">
    <text evidence="10">The sequence shown here is derived from an EMBL/GenBank/DDBJ whole genome shotgun (WGS) entry which is preliminary data.</text>
</comment>
<accession>A0ABM8Q8U4</accession>
<comment type="similarity">
    <text evidence="2">Belongs to the peptidase A24 family.</text>
</comment>
<feature type="transmembrane region" description="Helical" evidence="7">
    <location>
        <begin position="194"/>
        <end position="218"/>
    </location>
</feature>
<sequence>MSALEIFNCSIFFILGLCMGSFSNVLIYRLPRNKSIVFPASSCINCKKKLKFYHNIPILSWIFLSGKCAYCNKKISIIYPASEIICAFIMVSIACKSTHFFTPNLNEVIEIALLGLLFITLYSLSVIDIQYKAVPEILLNIGIVLSTAYAITNNVWQEIPFYHNVLAGVVFAFAFWMLRLMVSKALKREAMGVADIFIAYVIGAILGYALGLVAIYIAAVLTLPFYAVIGRKNYELAFVPFLSVSLYLVFIFEKYFAIALGYLL</sequence>
<dbReference type="Pfam" id="PF06750">
    <property type="entry name" value="A24_N_bact"/>
    <property type="match status" value="1"/>
</dbReference>
<dbReference type="Proteomes" id="UP000789803">
    <property type="component" value="Unassembled WGS sequence"/>
</dbReference>
<feature type="transmembrane region" description="Helical" evidence="7">
    <location>
        <begin position="238"/>
        <end position="263"/>
    </location>
</feature>
<evidence type="ECO:0000259" key="8">
    <source>
        <dbReference type="Pfam" id="PF01478"/>
    </source>
</evidence>
<evidence type="ECO:0000256" key="2">
    <source>
        <dbReference type="ARBA" id="ARBA00005801"/>
    </source>
</evidence>
<evidence type="ECO:0000313" key="10">
    <source>
        <dbReference type="EMBL" id="CAD7289210.1"/>
    </source>
</evidence>
<keyword evidence="6 7" id="KW-0472">Membrane</keyword>
<evidence type="ECO:0000256" key="7">
    <source>
        <dbReference type="SAM" id="Phobius"/>
    </source>
</evidence>
<name>A0ABM8Q8U4_9BACT</name>
<evidence type="ECO:0000259" key="9">
    <source>
        <dbReference type="Pfam" id="PF06750"/>
    </source>
</evidence>
<dbReference type="PANTHER" id="PTHR30487">
    <property type="entry name" value="TYPE 4 PREPILIN-LIKE PROTEINS LEADER PEPTIDE-PROCESSING ENZYME"/>
    <property type="match status" value="1"/>
</dbReference>
<protein>
    <submittedName>
        <fullName evidence="10">Prepilin peptidase PppA</fullName>
    </submittedName>
</protein>
<feature type="transmembrane region" description="Helical" evidence="7">
    <location>
        <begin position="6"/>
        <end position="28"/>
    </location>
</feature>
<dbReference type="InterPro" id="IPR000045">
    <property type="entry name" value="Prepilin_IV_endopep_pep"/>
</dbReference>
<organism evidence="10 11">
    <name type="scientific">Campylobacter majalis</name>
    <dbReference type="NCBI Taxonomy" id="2790656"/>
    <lineage>
        <taxon>Bacteria</taxon>
        <taxon>Pseudomonadati</taxon>
        <taxon>Campylobacterota</taxon>
        <taxon>Epsilonproteobacteria</taxon>
        <taxon>Campylobacterales</taxon>
        <taxon>Campylobacteraceae</taxon>
        <taxon>Campylobacter</taxon>
    </lineage>
</organism>
<gene>
    <name evidence="10" type="primary">pppA</name>
    <name evidence="10" type="ORF">LMG7974_01408</name>
</gene>
<reference evidence="10 11" key="1">
    <citation type="submission" date="2020-11" db="EMBL/GenBank/DDBJ databases">
        <authorList>
            <person name="Peeters C."/>
        </authorList>
    </citation>
    <scope>NUCLEOTIDE SEQUENCE [LARGE SCALE GENOMIC DNA]</scope>
    <source>
        <strain evidence="10 11">LMG 7974</strain>
    </source>
</reference>
<comment type="subcellular location">
    <subcellularLocation>
        <location evidence="1">Cell membrane</location>
        <topology evidence="1">Multi-pass membrane protein</topology>
    </subcellularLocation>
</comment>
<evidence type="ECO:0000313" key="11">
    <source>
        <dbReference type="Proteomes" id="UP000789803"/>
    </source>
</evidence>
<evidence type="ECO:0000256" key="5">
    <source>
        <dbReference type="ARBA" id="ARBA00022989"/>
    </source>
</evidence>
<keyword evidence="3" id="KW-1003">Cell membrane</keyword>
<dbReference type="Pfam" id="PF01478">
    <property type="entry name" value="Peptidase_A24"/>
    <property type="match status" value="1"/>
</dbReference>